<dbReference type="EMBL" id="NART01000022">
    <property type="protein sequence ID" value="OTQ10212.1"/>
    <property type="molecule type" value="Genomic_DNA"/>
</dbReference>
<name>A0A242NGL4_9GAMM</name>
<dbReference type="RefSeq" id="WP_086301152.1">
    <property type="nucleotide sequence ID" value="NZ_MZNE01000029.1"/>
</dbReference>
<evidence type="ECO:0000313" key="4">
    <source>
        <dbReference type="Proteomes" id="UP000194977"/>
    </source>
</evidence>
<dbReference type="OrthoDB" id="7053959at2"/>
<dbReference type="Proteomes" id="UP000194800">
    <property type="component" value="Unassembled WGS sequence"/>
</dbReference>
<reference evidence="3 4" key="1">
    <citation type="submission" date="2017-03" db="EMBL/GenBank/DDBJ databases">
        <title>Comparative genomics of honeybee gut symbionts reveal geographically distinct and subgroup specific antibiotic resistance.</title>
        <authorList>
            <person name="Ludvigsen J."/>
            <person name="Porcellato D."/>
            <person name="Labee-Lund T.M."/>
            <person name="Amdam G.V."/>
            <person name="Rudi K."/>
        </authorList>
    </citation>
    <scope>NUCLEOTIDE SEQUENCE [LARGE SCALE GENOMIC DNA]</scope>
    <source>
        <strain evidence="1 4">A-7-12</strain>
        <strain evidence="2 3">A-9-12</strain>
    </source>
</reference>
<organism evidence="1 4">
    <name type="scientific">Gilliamella apicola</name>
    <dbReference type="NCBI Taxonomy" id="1196095"/>
    <lineage>
        <taxon>Bacteria</taxon>
        <taxon>Pseudomonadati</taxon>
        <taxon>Pseudomonadota</taxon>
        <taxon>Gammaproteobacteria</taxon>
        <taxon>Orbales</taxon>
        <taxon>Orbaceae</taxon>
        <taxon>Gilliamella</taxon>
    </lineage>
</organism>
<evidence type="ECO:0000313" key="3">
    <source>
        <dbReference type="Proteomes" id="UP000194800"/>
    </source>
</evidence>
<keyword evidence="3" id="KW-1185">Reference proteome</keyword>
<dbReference type="EMBL" id="NARP01000022">
    <property type="protein sequence ID" value="OTP99022.1"/>
    <property type="molecule type" value="Genomic_DNA"/>
</dbReference>
<comment type="caution">
    <text evidence="1">The sequence shown here is derived from an EMBL/GenBank/DDBJ whole genome shotgun (WGS) entry which is preliminary data.</text>
</comment>
<gene>
    <name evidence="2" type="ORF">B6C91_06605</name>
    <name evidence="1" type="ORF">B6D08_09125</name>
</gene>
<dbReference type="AlphaFoldDB" id="A0A242NGL4"/>
<evidence type="ECO:0000313" key="2">
    <source>
        <dbReference type="EMBL" id="OTQ10212.1"/>
    </source>
</evidence>
<sequence length="479" mass="56710">MKLEKIFFKIIAVLFLLINIAYATEPPETWYFYKVSKNTALDYESDSERERLIDKYSETKLILIDGELTVDKICTMPHETTTDIKTPLSYWKSPELTDKYKKIFIEENILLENQIEVTKNNNNNENYPCFKEEFTDLIKTGNFMVFMTKPGYLLIFSENVEKDLSQSNDKSFSKELSQLPIIDTSLNDYDLYKLDEEDSLKEIPVHYKKYLDIPSYEGEDILAAKLPSISSNINPYIISYVMESGERDSYLYLFSDNDKVSDKLLIFSYRTTTRGGPGGYGLPVGYRYFNIDKNYSIERRQRFEDETIEIQHYQVNQNGKFKEIPVTSECYNQFPPKNKHSSKSLLLSNFQANNYLRSYLENKDNFYDMTMTLNIEENIFCLNYQRSFSITLNKINSKKFFNNENLYQQQVENFKKVGIDISNELEYITFQNIENTRLTNFLLNGNQAIYMDNKLFFVGDNYFAFFWQPKDEELFYEYE</sequence>
<proteinExistence type="predicted"/>
<protein>
    <submittedName>
        <fullName evidence="1">Uncharacterized protein</fullName>
    </submittedName>
</protein>
<evidence type="ECO:0000313" key="1">
    <source>
        <dbReference type="EMBL" id="OTP99022.1"/>
    </source>
</evidence>
<accession>A0A242NGL4</accession>
<dbReference type="Proteomes" id="UP000194977">
    <property type="component" value="Unassembled WGS sequence"/>
</dbReference>